<organism evidence="1 2">
    <name type="scientific">Vespertiliibacter pulmonis</name>
    <dbReference type="NCBI Taxonomy" id="1443036"/>
    <lineage>
        <taxon>Bacteria</taxon>
        <taxon>Pseudomonadati</taxon>
        <taxon>Pseudomonadota</taxon>
        <taxon>Gammaproteobacteria</taxon>
        <taxon>Pasteurellales</taxon>
        <taxon>Pasteurellaceae</taxon>
        <taxon>Vespertiliibacter</taxon>
    </lineage>
</organism>
<accession>A0A3N4VSQ3</accession>
<evidence type="ECO:0000313" key="2">
    <source>
        <dbReference type="Proteomes" id="UP000281691"/>
    </source>
</evidence>
<proteinExistence type="predicted"/>
<sequence>MKSVEQLAQPSLIGREPHYQAPTKQEIPSQVARFVDRLFTRLKAIFPAWKSAFASENDYNEAKVIWLEALVNNGITTAEQFKQGIVQAEKSESPFFPSVGQFIAWCKLVDYSVLGLPDEEQLYRRIQAFMGYGMENLHEFKFHSHAEYWLITGLYCRNKTGEWTEKQLRESISKELVKMAKRLKSGEVIPAPKITLPRQEKPRLSREEICQRWQQLRSSLEAKQ</sequence>
<gene>
    <name evidence="1" type="ORF">EDC46_0449</name>
</gene>
<protein>
    <submittedName>
        <fullName evidence="1">Phage replication protein P</fullName>
    </submittedName>
</protein>
<keyword evidence="2" id="KW-1185">Reference proteome</keyword>
<dbReference type="Proteomes" id="UP000281691">
    <property type="component" value="Unassembled WGS sequence"/>
</dbReference>
<dbReference type="AlphaFoldDB" id="A0A3N4VSQ3"/>
<dbReference type="OrthoDB" id="5675790at2"/>
<comment type="caution">
    <text evidence="1">The sequence shown here is derived from an EMBL/GenBank/DDBJ whole genome shotgun (WGS) entry which is preliminary data.</text>
</comment>
<evidence type="ECO:0000313" key="1">
    <source>
        <dbReference type="EMBL" id="RPE86058.1"/>
    </source>
</evidence>
<dbReference type="GO" id="GO:0006270">
    <property type="term" value="P:DNA replication initiation"/>
    <property type="evidence" value="ECO:0007669"/>
    <property type="project" value="InterPro"/>
</dbReference>
<dbReference type="EMBL" id="RKQP01000001">
    <property type="protein sequence ID" value="RPE86058.1"/>
    <property type="molecule type" value="Genomic_DNA"/>
</dbReference>
<reference evidence="1 2" key="1">
    <citation type="submission" date="2018-11" db="EMBL/GenBank/DDBJ databases">
        <title>Genomic Encyclopedia of Type Strains, Phase IV (KMG-IV): sequencing the most valuable type-strain genomes for metagenomic binning, comparative biology and taxonomic classification.</title>
        <authorList>
            <person name="Goeker M."/>
        </authorList>
    </citation>
    <scope>NUCLEOTIDE SEQUENCE [LARGE SCALE GENOMIC DNA]</scope>
    <source>
        <strain evidence="1 2">DSM 27238</strain>
    </source>
</reference>
<dbReference type="Pfam" id="PF06992">
    <property type="entry name" value="Phage_lambda_P"/>
    <property type="match status" value="1"/>
</dbReference>
<dbReference type="RefSeq" id="WP_124210619.1">
    <property type="nucleotide sequence ID" value="NZ_CP016615.1"/>
</dbReference>
<name>A0A3N4VSQ3_9PAST</name>
<dbReference type="InterPro" id="IPR009731">
    <property type="entry name" value="P-like"/>
</dbReference>